<proteinExistence type="predicted"/>
<dbReference type="Proteomes" id="UP001501867">
    <property type="component" value="Unassembled WGS sequence"/>
</dbReference>
<comment type="caution">
    <text evidence="1">The sequence shown here is derived from an EMBL/GenBank/DDBJ whole genome shotgun (WGS) entry which is preliminary data.</text>
</comment>
<evidence type="ECO:0000313" key="2">
    <source>
        <dbReference type="Proteomes" id="UP001501867"/>
    </source>
</evidence>
<evidence type="ECO:0000313" key="1">
    <source>
        <dbReference type="EMBL" id="GAA0273837.1"/>
    </source>
</evidence>
<gene>
    <name evidence="1" type="ORF">GCM10010302_09340</name>
</gene>
<dbReference type="InterPro" id="IPR045778">
    <property type="entry name" value="DUF6204"/>
</dbReference>
<dbReference type="Pfam" id="PF19707">
    <property type="entry name" value="DUF6204"/>
    <property type="match status" value="1"/>
</dbReference>
<reference evidence="2" key="1">
    <citation type="journal article" date="2019" name="Int. J. Syst. Evol. Microbiol.">
        <title>The Global Catalogue of Microorganisms (GCM) 10K type strain sequencing project: providing services to taxonomists for standard genome sequencing and annotation.</title>
        <authorList>
            <consortium name="The Broad Institute Genomics Platform"/>
            <consortium name="The Broad Institute Genome Sequencing Center for Infectious Disease"/>
            <person name="Wu L."/>
            <person name="Ma J."/>
        </authorList>
    </citation>
    <scope>NUCLEOTIDE SEQUENCE [LARGE SCALE GENOMIC DNA]</scope>
    <source>
        <strain evidence="2">JCM 4505</strain>
    </source>
</reference>
<sequence length="111" mass="12244">MSERTYRVIVRGVFAGLDDTQRTRLLATADEHDILRAAFTDDGTLVYDRELRAFSFRCVVRQAADLGDEAAGDTACHRAAAALAARGIGHGALRTKVTSVDDMKIRRPRRP</sequence>
<accession>A0ABP3ETJ0</accession>
<organism evidence="1 2">
    <name type="scientific">Streptomyces polychromogenes</name>
    <dbReference type="NCBI Taxonomy" id="67342"/>
    <lineage>
        <taxon>Bacteria</taxon>
        <taxon>Bacillati</taxon>
        <taxon>Actinomycetota</taxon>
        <taxon>Actinomycetes</taxon>
        <taxon>Kitasatosporales</taxon>
        <taxon>Streptomycetaceae</taxon>
        <taxon>Streptomyces</taxon>
    </lineage>
</organism>
<dbReference type="RefSeq" id="WP_344152780.1">
    <property type="nucleotide sequence ID" value="NZ_BAAABV010000006.1"/>
</dbReference>
<keyword evidence="2" id="KW-1185">Reference proteome</keyword>
<name>A0ABP3ETJ0_9ACTN</name>
<dbReference type="EMBL" id="BAAABV010000006">
    <property type="protein sequence ID" value="GAA0273837.1"/>
    <property type="molecule type" value="Genomic_DNA"/>
</dbReference>
<protein>
    <submittedName>
        <fullName evidence="1">DUF6204 family protein</fullName>
    </submittedName>
</protein>